<dbReference type="EMBL" id="JAJSOF020000009">
    <property type="protein sequence ID" value="KAJ4445816.1"/>
    <property type="molecule type" value="Genomic_DNA"/>
</dbReference>
<dbReference type="Proteomes" id="UP001148838">
    <property type="component" value="Unassembled WGS sequence"/>
</dbReference>
<accession>A0ABQ8TIQ1</accession>
<feature type="signal peptide" evidence="1">
    <location>
        <begin position="1"/>
        <end position="16"/>
    </location>
</feature>
<organism evidence="2 3">
    <name type="scientific">Periplaneta americana</name>
    <name type="common">American cockroach</name>
    <name type="synonym">Blatta americana</name>
    <dbReference type="NCBI Taxonomy" id="6978"/>
    <lineage>
        <taxon>Eukaryota</taxon>
        <taxon>Metazoa</taxon>
        <taxon>Ecdysozoa</taxon>
        <taxon>Arthropoda</taxon>
        <taxon>Hexapoda</taxon>
        <taxon>Insecta</taxon>
        <taxon>Pterygota</taxon>
        <taxon>Neoptera</taxon>
        <taxon>Polyneoptera</taxon>
        <taxon>Dictyoptera</taxon>
        <taxon>Blattodea</taxon>
        <taxon>Blattoidea</taxon>
        <taxon>Blattidae</taxon>
        <taxon>Blattinae</taxon>
        <taxon>Periplaneta</taxon>
    </lineage>
</organism>
<comment type="caution">
    <text evidence="2">The sequence shown here is derived from an EMBL/GenBank/DDBJ whole genome shotgun (WGS) entry which is preliminary data.</text>
</comment>
<evidence type="ECO:0000313" key="2">
    <source>
        <dbReference type="EMBL" id="KAJ4445816.1"/>
    </source>
</evidence>
<evidence type="ECO:0000313" key="3">
    <source>
        <dbReference type="Proteomes" id="UP001148838"/>
    </source>
</evidence>
<evidence type="ECO:0000256" key="1">
    <source>
        <dbReference type="SAM" id="SignalP"/>
    </source>
</evidence>
<protein>
    <submittedName>
        <fullName evidence="2">Uncharacterized protein</fullName>
    </submittedName>
</protein>
<feature type="chain" id="PRO_5045985857" evidence="1">
    <location>
        <begin position="17"/>
        <end position="288"/>
    </location>
</feature>
<gene>
    <name evidence="2" type="ORF">ANN_12501</name>
</gene>
<keyword evidence="1" id="KW-0732">Signal</keyword>
<proteinExistence type="predicted"/>
<keyword evidence="3" id="KW-1185">Reference proteome</keyword>
<sequence>MFFLVFFHLLIDFTRAGSFHLGIRESDADREPSTLGSAVIDKLPETDSAACVKAVKDCLNDSRVKNDIAYITSNFSFIPASIEQLEREKQSLCSQIAIVKEAQVNIHSALGETGKKVKNKWDNVLNKNVGFSLLEKVSRVISGESVNVPNLILKVDNPDRHFPVSRNRQDNYLSATNPSFSPVNNTANTAHAFCQDTPPLFLQSCADTLPTFPSTPTPSTETFTYSYNSKSSVHAPLQGTPNPRPVSSLCYQVPERCRGLKVNTSRRLTSVSLVGMNTGLGSHLTPNF</sequence>
<name>A0ABQ8TIQ1_PERAM</name>
<reference evidence="2 3" key="1">
    <citation type="journal article" date="2022" name="Allergy">
        <title>Genome assembly and annotation of Periplaneta americana reveal a comprehensive cockroach allergen profile.</title>
        <authorList>
            <person name="Wang L."/>
            <person name="Xiong Q."/>
            <person name="Saelim N."/>
            <person name="Wang L."/>
            <person name="Nong W."/>
            <person name="Wan A.T."/>
            <person name="Shi M."/>
            <person name="Liu X."/>
            <person name="Cao Q."/>
            <person name="Hui J.H.L."/>
            <person name="Sookrung N."/>
            <person name="Leung T.F."/>
            <person name="Tungtrongchitr A."/>
            <person name="Tsui S.K.W."/>
        </authorList>
    </citation>
    <scope>NUCLEOTIDE SEQUENCE [LARGE SCALE GENOMIC DNA]</scope>
    <source>
        <strain evidence="2">PWHHKU_190912</strain>
    </source>
</reference>